<evidence type="ECO:0000313" key="1">
    <source>
        <dbReference type="EMBL" id="CAE8609700.1"/>
    </source>
</evidence>
<dbReference type="PANTHER" id="PTHR16469:SF27">
    <property type="entry name" value="UBIQUITIN-ASSOCIATED AND SH3 DOMAIN-CONTAINING BA-RELATED"/>
    <property type="match status" value="1"/>
</dbReference>
<name>A0A813F8Z1_POLGL</name>
<dbReference type="Gene3D" id="3.40.50.1240">
    <property type="entry name" value="Phosphoglycerate mutase-like"/>
    <property type="match status" value="1"/>
</dbReference>
<dbReference type="Pfam" id="PF00300">
    <property type="entry name" value="His_Phos_1"/>
    <property type="match status" value="1"/>
</dbReference>
<protein>
    <recommendedName>
        <fullName evidence="3">Histidine phosphatase family protein</fullName>
    </recommendedName>
</protein>
<evidence type="ECO:0000313" key="2">
    <source>
        <dbReference type="Proteomes" id="UP000654075"/>
    </source>
</evidence>
<dbReference type="Proteomes" id="UP000654075">
    <property type="component" value="Unassembled WGS sequence"/>
</dbReference>
<sequence>MRKEAHVSHVDWQTSNRRRRIILIRHGERADGPGLPRLASGSFPGDPALSAAGALQAELSAARIRGLLAEGECGIPFHGGQPDVPVMVCSSPARRCLQTGRALAAILHTELRVEPGLADWSGQAGLAGVVEAGAACPDLPITGTPPPLIASHAEVRLRDDMASLWPWPVPKDHRWMST</sequence>
<keyword evidence="2" id="KW-1185">Reference proteome</keyword>
<organism evidence="1 2">
    <name type="scientific">Polarella glacialis</name>
    <name type="common">Dinoflagellate</name>
    <dbReference type="NCBI Taxonomy" id="89957"/>
    <lineage>
        <taxon>Eukaryota</taxon>
        <taxon>Sar</taxon>
        <taxon>Alveolata</taxon>
        <taxon>Dinophyceae</taxon>
        <taxon>Suessiales</taxon>
        <taxon>Suessiaceae</taxon>
        <taxon>Polarella</taxon>
    </lineage>
</organism>
<dbReference type="InterPro" id="IPR013078">
    <property type="entry name" value="His_Pase_superF_clade-1"/>
</dbReference>
<reference evidence="1" key="1">
    <citation type="submission" date="2021-02" db="EMBL/GenBank/DDBJ databases">
        <authorList>
            <person name="Dougan E. K."/>
            <person name="Rhodes N."/>
            <person name="Thang M."/>
            <person name="Chan C."/>
        </authorList>
    </citation>
    <scope>NUCLEOTIDE SEQUENCE</scope>
</reference>
<dbReference type="InterPro" id="IPR029033">
    <property type="entry name" value="His_PPase_superfam"/>
</dbReference>
<dbReference type="PANTHER" id="PTHR16469">
    <property type="entry name" value="UBIQUITIN-ASSOCIATED AND SH3 DOMAIN-CONTAINING BA-RELATED"/>
    <property type="match status" value="1"/>
</dbReference>
<gene>
    <name evidence="1" type="ORF">PGLA1383_LOCUS27525</name>
</gene>
<evidence type="ECO:0008006" key="3">
    <source>
        <dbReference type="Google" id="ProtNLM"/>
    </source>
</evidence>
<dbReference type="AlphaFoldDB" id="A0A813F8Z1"/>
<accession>A0A813F8Z1</accession>
<dbReference type="OrthoDB" id="414418at2759"/>
<dbReference type="SUPFAM" id="SSF53254">
    <property type="entry name" value="Phosphoglycerate mutase-like"/>
    <property type="match status" value="1"/>
</dbReference>
<dbReference type="CDD" id="cd07040">
    <property type="entry name" value="HP"/>
    <property type="match status" value="1"/>
</dbReference>
<dbReference type="InterPro" id="IPR051710">
    <property type="entry name" value="Phosphatase_SH3-domain"/>
</dbReference>
<dbReference type="EMBL" id="CAJNNV010024384">
    <property type="protein sequence ID" value="CAE8609700.1"/>
    <property type="molecule type" value="Genomic_DNA"/>
</dbReference>
<proteinExistence type="predicted"/>
<comment type="caution">
    <text evidence="1">The sequence shown here is derived from an EMBL/GenBank/DDBJ whole genome shotgun (WGS) entry which is preliminary data.</text>
</comment>